<protein>
    <submittedName>
        <fullName evidence="1">Uncharacterized protein</fullName>
    </submittedName>
</protein>
<dbReference type="Proteomes" id="UP000635606">
    <property type="component" value="Unassembled WGS sequence"/>
</dbReference>
<evidence type="ECO:0000313" key="2">
    <source>
        <dbReference type="Proteomes" id="UP000635606"/>
    </source>
</evidence>
<reference evidence="1" key="1">
    <citation type="submission" date="2021-01" db="EMBL/GenBank/DDBJ databases">
        <title>Whole genome shotgun sequence of Virgisporangium ochraceum NBRC 16418.</title>
        <authorList>
            <person name="Komaki H."/>
            <person name="Tamura T."/>
        </authorList>
    </citation>
    <scope>NUCLEOTIDE SEQUENCE</scope>
    <source>
        <strain evidence="1">NBRC 16418</strain>
    </source>
</reference>
<organism evidence="1 2">
    <name type="scientific">Virgisporangium ochraceum</name>
    <dbReference type="NCBI Taxonomy" id="65505"/>
    <lineage>
        <taxon>Bacteria</taxon>
        <taxon>Bacillati</taxon>
        <taxon>Actinomycetota</taxon>
        <taxon>Actinomycetes</taxon>
        <taxon>Micromonosporales</taxon>
        <taxon>Micromonosporaceae</taxon>
        <taxon>Virgisporangium</taxon>
    </lineage>
</organism>
<dbReference type="EMBL" id="BOPH01000088">
    <property type="protein sequence ID" value="GIJ71398.1"/>
    <property type="molecule type" value="Genomic_DNA"/>
</dbReference>
<proteinExistence type="predicted"/>
<gene>
    <name evidence="1" type="ORF">Voc01_063150</name>
</gene>
<dbReference type="AlphaFoldDB" id="A0A8J4EE97"/>
<evidence type="ECO:0000313" key="1">
    <source>
        <dbReference type="EMBL" id="GIJ71398.1"/>
    </source>
</evidence>
<sequence>MLRSAVTTGPTVAEAGLPIPVTHSKRQIWKVVAVRRRIRVATLVALEDAAAMLFVPAVRGVDDPLNRVRS</sequence>
<name>A0A8J4EE97_9ACTN</name>
<keyword evidence="2" id="KW-1185">Reference proteome</keyword>
<comment type="caution">
    <text evidence="1">The sequence shown here is derived from an EMBL/GenBank/DDBJ whole genome shotgun (WGS) entry which is preliminary data.</text>
</comment>
<accession>A0A8J4EE97</accession>